<proteinExistence type="predicted"/>
<dbReference type="Proteomes" id="UP000324222">
    <property type="component" value="Unassembled WGS sequence"/>
</dbReference>
<organism evidence="1 2">
    <name type="scientific">Portunus trituberculatus</name>
    <name type="common">Swimming crab</name>
    <name type="synonym">Neptunus trituberculatus</name>
    <dbReference type="NCBI Taxonomy" id="210409"/>
    <lineage>
        <taxon>Eukaryota</taxon>
        <taxon>Metazoa</taxon>
        <taxon>Ecdysozoa</taxon>
        <taxon>Arthropoda</taxon>
        <taxon>Crustacea</taxon>
        <taxon>Multicrustacea</taxon>
        <taxon>Malacostraca</taxon>
        <taxon>Eumalacostraca</taxon>
        <taxon>Eucarida</taxon>
        <taxon>Decapoda</taxon>
        <taxon>Pleocyemata</taxon>
        <taxon>Brachyura</taxon>
        <taxon>Eubrachyura</taxon>
        <taxon>Portunoidea</taxon>
        <taxon>Portunidae</taxon>
        <taxon>Portuninae</taxon>
        <taxon>Portunus</taxon>
    </lineage>
</organism>
<gene>
    <name evidence="1" type="ORF">E2C01_056444</name>
</gene>
<reference evidence="1 2" key="1">
    <citation type="submission" date="2019-05" db="EMBL/GenBank/DDBJ databases">
        <title>Another draft genome of Portunus trituberculatus and its Hox gene families provides insights of decapod evolution.</title>
        <authorList>
            <person name="Jeong J.-H."/>
            <person name="Song I."/>
            <person name="Kim S."/>
            <person name="Choi T."/>
            <person name="Kim D."/>
            <person name="Ryu S."/>
            <person name="Kim W."/>
        </authorList>
    </citation>
    <scope>NUCLEOTIDE SEQUENCE [LARGE SCALE GENOMIC DNA]</scope>
    <source>
        <tissue evidence="1">Muscle</tissue>
    </source>
</reference>
<comment type="caution">
    <text evidence="1">The sequence shown here is derived from an EMBL/GenBank/DDBJ whole genome shotgun (WGS) entry which is preliminary data.</text>
</comment>
<protein>
    <submittedName>
        <fullName evidence="1">Uncharacterized protein</fullName>
    </submittedName>
</protein>
<accession>A0A5B7GQM8</accession>
<evidence type="ECO:0000313" key="2">
    <source>
        <dbReference type="Proteomes" id="UP000324222"/>
    </source>
</evidence>
<keyword evidence="2" id="KW-1185">Reference proteome</keyword>
<dbReference type="EMBL" id="VSRR010019581">
    <property type="protein sequence ID" value="MPC62360.1"/>
    <property type="molecule type" value="Genomic_DNA"/>
</dbReference>
<name>A0A5B7GQM8_PORTR</name>
<dbReference type="AlphaFoldDB" id="A0A5B7GQM8"/>
<evidence type="ECO:0000313" key="1">
    <source>
        <dbReference type="EMBL" id="MPC62360.1"/>
    </source>
</evidence>
<sequence length="67" mass="7333">MQASTTLSTELVANEGARCTFSAPPNNKEKHCATAMTVFISPCTVVTLEEKKQQTKKGKTECKQKDN</sequence>